<dbReference type="Gene3D" id="3.30.1060.10">
    <property type="entry name" value="Peptide methionine sulphoxide reductase MsrA"/>
    <property type="match status" value="1"/>
</dbReference>
<evidence type="ECO:0000256" key="6">
    <source>
        <dbReference type="ARBA" id="ARBA00048782"/>
    </source>
</evidence>
<accession>A0A1E4TH58</accession>
<comment type="catalytic activity">
    <reaction evidence="5">
        <text>L-methionyl-[protein] + [thioredoxin]-disulfide + H2O = L-methionyl-(S)-S-oxide-[protein] + [thioredoxin]-dithiol</text>
        <dbReference type="Rhea" id="RHEA:14217"/>
        <dbReference type="Rhea" id="RHEA-COMP:10698"/>
        <dbReference type="Rhea" id="RHEA-COMP:10700"/>
        <dbReference type="Rhea" id="RHEA-COMP:12313"/>
        <dbReference type="Rhea" id="RHEA-COMP:12315"/>
        <dbReference type="ChEBI" id="CHEBI:15377"/>
        <dbReference type="ChEBI" id="CHEBI:16044"/>
        <dbReference type="ChEBI" id="CHEBI:29950"/>
        <dbReference type="ChEBI" id="CHEBI:44120"/>
        <dbReference type="ChEBI" id="CHEBI:50058"/>
        <dbReference type="EC" id="1.8.4.11"/>
    </reaction>
</comment>
<comment type="catalytic activity">
    <reaction evidence="6">
        <text>[thioredoxin]-disulfide + L-methionine + H2O = L-methionine (S)-S-oxide + [thioredoxin]-dithiol</text>
        <dbReference type="Rhea" id="RHEA:19993"/>
        <dbReference type="Rhea" id="RHEA-COMP:10698"/>
        <dbReference type="Rhea" id="RHEA-COMP:10700"/>
        <dbReference type="ChEBI" id="CHEBI:15377"/>
        <dbReference type="ChEBI" id="CHEBI:29950"/>
        <dbReference type="ChEBI" id="CHEBI:50058"/>
        <dbReference type="ChEBI" id="CHEBI:57844"/>
        <dbReference type="ChEBI" id="CHEBI:58772"/>
        <dbReference type="EC" id="1.8.4.11"/>
    </reaction>
</comment>
<keyword evidence="9" id="KW-1185">Reference proteome</keyword>
<dbReference type="InterPro" id="IPR002569">
    <property type="entry name" value="Met_Sox_Rdtase_MsrA_dom"/>
</dbReference>
<gene>
    <name evidence="8" type="ORF">CANCADRAFT_57447</name>
</gene>
<dbReference type="OrthoDB" id="77405at2759"/>
<feature type="domain" description="Peptide methionine sulphoxide reductase MsrA" evidence="7">
    <location>
        <begin position="17"/>
        <end position="171"/>
    </location>
</feature>
<dbReference type="InterPro" id="IPR036509">
    <property type="entry name" value="Met_Sox_Rdtase_MsrA_sf"/>
</dbReference>
<evidence type="ECO:0000313" key="8">
    <source>
        <dbReference type="EMBL" id="ODV91095.1"/>
    </source>
</evidence>
<dbReference type="FunFam" id="3.30.1060.10:FF:000006">
    <property type="entry name" value="Peptide methionine sulfoxide reductase"/>
    <property type="match status" value="1"/>
</dbReference>
<dbReference type="Proteomes" id="UP000095023">
    <property type="component" value="Unassembled WGS sequence"/>
</dbReference>
<protein>
    <recommendedName>
        <fullName evidence="2">peptide-methionine (S)-S-oxide reductase</fullName>
        <ecNumber evidence="2">1.8.4.11</ecNumber>
    </recommendedName>
    <alternativeName>
        <fullName evidence="4">Peptide-methionine (S)-S-oxide reductase</fullName>
    </alternativeName>
</protein>
<reference evidence="9" key="1">
    <citation type="submission" date="2016-02" db="EMBL/GenBank/DDBJ databases">
        <title>Comparative genomics of biotechnologically important yeasts.</title>
        <authorList>
            <consortium name="DOE Joint Genome Institute"/>
            <person name="Riley R."/>
            <person name="Haridas S."/>
            <person name="Wolfe K.H."/>
            <person name="Lopes M.R."/>
            <person name="Hittinger C.T."/>
            <person name="Goker M."/>
            <person name="Salamov A."/>
            <person name="Wisecaver J."/>
            <person name="Long T.M."/>
            <person name="Aerts A.L."/>
            <person name="Barry K."/>
            <person name="Choi C."/>
            <person name="Clum A."/>
            <person name="Coughlan A.Y."/>
            <person name="Deshpande S."/>
            <person name="Douglass A.P."/>
            <person name="Hanson S.J."/>
            <person name="Klenk H.-P."/>
            <person name="Labutti K."/>
            <person name="Lapidus A."/>
            <person name="Lindquist E."/>
            <person name="Lipzen A."/>
            <person name="Meier-Kolthoff J.P."/>
            <person name="Ohm R.A."/>
            <person name="Otillar R.P."/>
            <person name="Pangilinan J."/>
            <person name="Peng Y."/>
            <person name="Rokas A."/>
            <person name="Rosa C.A."/>
            <person name="Scheuner C."/>
            <person name="Sibirny A.A."/>
            <person name="Slot J.C."/>
            <person name="Stielow J.B."/>
            <person name="Sun H."/>
            <person name="Kurtzman C.P."/>
            <person name="Blackwell M."/>
            <person name="Jeffries T.W."/>
            <person name="Grigoriev I.V."/>
        </authorList>
    </citation>
    <scope>NUCLEOTIDE SEQUENCE [LARGE SCALE GENOMIC DNA]</scope>
    <source>
        <strain evidence="9">NRRL Y-17796</strain>
    </source>
</reference>
<dbReference type="PANTHER" id="PTHR43774">
    <property type="entry name" value="PEPTIDE METHIONINE SULFOXIDE REDUCTASE"/>
    <property type="match status" value="1"/>
</dbReference>
<evidence type="ECO:0000256" key="4">
    <source>
        <dbReference type="ARBA" id="ARBA00030643"/>
    </source>
</evidence>
<dbReference type="EMBL" id="KV453842">
    <property type="protein sequence ID" value="ODV91095.1"/>
    <property type="molecule type" value="Genomic_DNA"/>
</dbReference>
<comment type="similarity">
    <text evidence="1">Belongs to the MsrA Met sulfoxide reductase family.</text>
</comment>
<name>A0A1E4TH58_9ASCO</name>
<dbReference type="AlphaFoldDB" id="A0A1E4TH58"/>
<dbReference type="GO" id="GO:0008113">
    <property type="term" value="F:peptide-methionine (S)-S-oxide reductase activity"/>
    <property type="evidence" value="ECO:0007669"/>
    <property type="project" value="UniProtKB-EC"/>
</dbReference>
<sequence>MSPISKTLSVPAGAEVATYAAGCFWGVEHIFRKQFQSKGLIDAKVGYAGGHTTAPTYRQVCGGDTGHAESLQVSFDPKLVSFATLTDFFFRIHDPTTLNYQGPDVGTQYRSAVFYHDDNQRDVAKRVAADVSQRIFQGKPFATVFEPIKDFYDAEEYHQLYLDKNPAGYECPTHYIRGDPNFVSNI</sequence>
<dbReference type="GO" id="GO:0034599">
    <property type="term" value="P:cellular response to oxidative stress"/>
    <property type="evidence" value="ECO:0007669"/>
    <property type="project" value="EnsemblFungi"/>
</dbReference>
<dbReference type="GO" id="GO:0005737">
    <property type="term" value="C:cytoplasm"/>
    <property type="evidence" value="ECO:0007669"/>
    <property type="project" value="EnsemblFungi"/>
</dbReference>
<evidence type="ECO:0000256" key="5">
    <source>
        <dbReference type="ARBA" id="ARBA00047806"/>
    </source>
</evidence>
<organism evidence="8 9">
    <name type="scientific">Tortispora caseinolytica NRRL Y-17796</name>
    <dbReference type="NCBI Taxonomy" id="767744"/>
    <lineage>
        <taxon>Eukaryota</taxon>
        <taxon>Fungi</taxon>
        <taxon>Dikarya</taxon>
        <taxon>Ascomycota</taxon>
        <taxon>Saccharomycotina</taxon>
        <taxon>Trigonopsidomycetes</taxon>
        <taxon>Trigonopsidales</taxon>
        <taxon>Trigonopsidaceae</taxon>
        <taxon>Tortispora</taxon>
    </lineage>
</organism>
<evidence type="ECO:0000256" key="2">
    <source>
        <dbReference type="ARBA" id="ARBA00012502"/>
    </source>
</evidence>
<dbReference type="PANTHER" id="PTHR43774:SF1">
    <property type="entry name" value="PEPTIDE METHIONINE SULFOXIDE REDUCTASE MSRA 2"/>
    <property type="match status" value="1"/>
</dbReference>
<dbReference type="NCBIfam" id="TIGR00401">
    <property type="entry name" value="msrA"/>
    <property type="match status" value="1"/>
</dbReference>
<keyword evidence="3" id="KW-0560">Oxidoreductase</keyword>
<dbReference type="Pfam" id="PF01625">
    <property type="entry name" value="PMSR"/>
    <property type="match status" value="1"/>
</dbReference>
<dbReference type="EC" id="1.8.4.11" evidence="2"/>
<proteinExistence type="inferred from homology"/>
<evidence type="ECO:0000256" key="1">
    <source>
        <dbReference type="ARBA" id="ARBA00005591"/>
    </source>
</evidence>
<dbReference type="HAMAP" id="MF_01401">
    <property type="entry name" value="MsrA"/>
    <property type="match status" value="1"/>
</dbReference>
<evidence type="ECO:0000313" key="9">
    <source>
        <dbReference type="Proteomes" id="UP000095023"/>
    </source>
</evidence>
<evidence type="ECO:0000256" key="3">
    <source>
        <dbReference type="ARBA" id="ARBA00023002"/>
    </source>
</evidence>
<dbReference type="SUPFAM" id="SSF55068">
    <property type="entry name" value="Peptide methionine sulfoxide reductase"/>
    <property type="match status" value="1"/>
</dbReference>
<evidence type="ECO:0000259" key="7">
    <source>
        <dbReference type="Pfam" id="PF01625"/>
    </source>
</evidence>